<keyword evidence="2" id="KW-1185">Reference proteome</keyword>
<accession>A0ACC2MGX8</accession>
<evidence type="ECO:0000313" key="2">
    <source>
        <dbReference type="Proteomes" id="UP001234297"/>
    </source>
</evidence>
<dbReference type="Proteomes" id="UP001234297">
    <property type="component" value="Chromosome 2"/>
</dbReference>
<organism evidence="1 2">
    <name type="scientific">Persea americana</name>
    <name type="common">Avocado</name>
    <dbReference type="NCBI Taxonomy" id="3435"/>
    <lineage>
        <taxon>Eukaryota</taxon>
        <taxon>Viridiplantae</taxon>
        <taxon>Streptophyta</taxon>
        <taxon>Embryophyta</taxon>
        <taxon>Tracheophyta</taxon>
        <taxon>Spermatophyta</taxon>
        <taxon>Magnoliopsida</taxon>
        <taxon>Magnoliidae</taxon>
        <taxon>Laurales</taxon>
        <taxon>Lauraceae</taxon>
        <taxon>Persea</taxon>
    </lineage>
</organism>
<dbReference type="EMBL" id="CM056810">
    <property type="protein sequence ID" value="KAJ8644638.1"/>
    <property type="molecule type" value="Genomic_DNA"/>
</dbReference>
<protein>
    <submittedName>
        <fullName evidence="1">Uncharacterized protein</fullName>
    </submittedName>
</protein>
<reference evidence="1 2" key="1">
    <citation type="journal article" date="2022" name="Hortic Res">
        <title>A haplotype resolved chromosomal level avocado genome allows analysis of novel avocado genes.</title>
        <authorList>
            <person name="Nath O."/>
            <person name="Fletcher S.J."/>
            <person name="Hayward A."/>
            <person name="Shaw L.M."/>
            <person name="Masouleh A.K."/>
            <person name="Furtado A."/>
            <person name="Henry R.J."/>
            <person name="Mitter N."/>
        </authorList>
    </citation>
    <scope>NUCLEOTIDE SEQUENCE [LARGE SCALE GENOMIC DNA]</scope>
    <source>
        <strain evidence="2">cv. Hass</strain>
    </source>
</reference>
<sequence length="159" mass="17230">MSSSFVVAMAHSPQPFQIHIPRQHSLPQKQVSLDYSKEITKAVAHSKRGKPSITKTSNHKDREISSPSGDTPSNTVTLQVPQPVASYTIADPVAHTPQAAVSSSSIDYTHSSPSTAVPSRTLAEPTTTSSPTHHHLLTYPSTTVPCSQTLYDYKNSNWP</sequence>
<comment type="caution">
    <text evidence="1">The sequence shown here is derived from an EMBL/GenBank/DDBJ whole genome shotgun (WGS) entry which is preliminary data.</text>
</comment>
<evidence type="ECO:0000313" key="1">
    <source>
        <dbReference type="EMBL" id="KAJ8644638.1"/>
    </source>
</evidence>
<name>A0ACC2MGX8_PERAE</name>
<gene>
    <name evidence="1" type="ORF">MRB53_006386</name>
</gene>
<proteinExistence type="predicted"/>